<dbReference type="InterPro" id="IPR053168">
    <property type="entry name" value="Glutamic_endopeptidase"/>
</dbReference>
<dbReference type="Gene3D" id="3.90.1320.10">
    <property type="entry name" value="Outer-capsid protein sigma 3, large lobe"/>
    <property type="match status" value="1"/>
</dbReference>
<feature type="compositionally biased region" description="Low complexity" evidence="1">
    <location>
        <begin position="95"/>
        <end position="104"/>
    </location>
</feature>
<feature type="compositionally biased region" description="Polar residues" evidence="1">
    <location>
        <begin position="105"/>
        <end position="116"/>
    </location>
</feature>
<keyword evidence="6" id="KW-1185">Reference proteome</keyword>
<dbReference type="PANTHER" id="PTHR31589:SF2">
    <property type="entry name" value="ASLB (DUF239)-RELATED"/>
    <property type="match status" value="1"/>
</dbReference>
<proteinExistence type="predicted"/>
<dbReference type="InterPro" id="IPR025521">
    <property type="entry name" value="Neprosin_propep"/>
</dbReference>
<dbReference type="InterPro" id="IPR004314">
    <property type="entry name" value="Neprosin"/>
</dbReference>
<reference evidence="5 6" key="2">
    <citation type="journal article" date="2019" name="Plant Biotechnol. J.">
        <title>The red bayberry genome and genetic basis of sex determination.</title>
        <authorList>
            <person name="Jia H.M."/>
            <person name="Jia H.J."/>
            <person name="Cai Q.L."/>
            <person name="Wang Y."/>
            <person name="Zhao H.B."/>
            <person name="Yang W.F."/>
            <person name="Wang G.Y."/>
            <person name="Li Y.H."/>
            <person name="Zhan D.L."/>
            <person name="Shen Y.T."/>
            <person name="Niu Q.F."/>
            <person name="Chang L."/>
            <person name="Qiu J."/>
            <person name="Zhao L."/>
            <person name="Xie H.B."/>
            <person name="Fu W.Y."/>
            <person name="Jin J."/>
            <person name="Li X.W."/>
            <person name="Jiao Y."/>
            <person name="Zhou C.C."/>
            <person name="Tu T."/>
            <person name="Chai C.Y."/>
            <person name="Gao J.L."/>
            <person name="Fan L.J."/>
            <person name="van de Weg E."/>
            <person name="Wang J.Y."/>
            <person name="Gao Z.S."/>
        </authorList>
    </citation>
    <scope>NUCLEOTIDE SEQUENCE [LARGE SCALE GENOMIC DNA]</scope>
    <source>
        <tissue evidence="5">Leaves</tissue>
    </source>
</reference>
<dbReference type="PROSITE" id="PS52045">
    <property type="entry name" value="NEPROSIN_PEP_CD"/>
    <property type="match status" value="1"/>
</dbReference>
<dbReference type="OrthoDB" id="1858978at2759"/>
<evidence type="ECO:0000313" key="6">
    <source>
        <dbReference type="Proteomes" id="UP000516437"/>
    </source>
</evidence>
<dbReference type="Pfam" id="PF03080">
    <property type="entry name" value="Neprosin"/>
    <property type="match status" value="1"/>
</dbReference>
<comment type="caution">
    <text evidence="5">The sequence shown here is derived from an EMBL/GenBank/DDBJ whole genome shotgun (WGS) entry which is preliminary data.</text>
</comment>
<name>A0A6A1W3T2_9ROSI</name>
<dbReference type="PANTHER" id="PTHR31589">
    <property type="entry name" value="PROTEIN, PUTATIVE (DUF239)-RELATED-RELATED"/>
    <property type="match status" value="1"/>
</dbReference>
<evidence type="ECO:0000313" key="5">
    <source>
        <dbReference type="EMBL" id="KAB1219775.1"/>
    </source>
</evidence>
<evidence type="ECO:0000256" key="2">
    <source>
        <dbReference type="SAM" id="SignalP"/>
    </source>
</evidence>
<dbReference type="EMBL" id="RXIC02000021">
    <property type="protein sequence ID" value="KAB1219775.1"/>
    <property type="molecule type" value="Genomic_DNA"/>
</dbReference>
<dbReference type="AlphaFoldDB" id="A0A6A1W3T2"/>
<dbReference type="Pfam" id="PF14365">
    <property type="entry name" value="Neprosin_AP"/>
    <property type="match status" value="1"/>
</dbReference>
<evidence type="ECO:0000259" key="3">
    <source>
        <dbReference type="PROSITE" id="PS52045"/>
    </source>
</evidence>
<sequence length="428" mass="47890">MEKRKIMISLVILALVHLLLLGNAANAKSEATETSSEVDRKLQLLNKPAVKSIQSEDGDIIDCVDIYKQPAFDHPALRNHTIQMRPSFTIKDKTNSSTKNQSSSPVPISQTWQKSGSCPDGTIPIRRTRKEDLLRAASLEHFGRDGPRNSTAGNETDGRSSQFVYHNGTKYAIYPIQDHSTAFLVTTGYNFIGARGEINIWSPKVESPGEYTTGQIWLKNGPGDSFESVEAGWMVNPTLFGDGEPRLFGRWTLDAYGKTGCINLLCPGFVQTSKKVALGAILRPTSQEWGTQYQIDLQIDKDPTGNWWVHFANDEVVGYYPAAILNYLQHSAILVEWGGEVYSKKLRKNNPHTATAMGSGEFAYPNWGTSAYINRIRIIDYSLQLKYPDWVYSFSEEPDCYSANNYQKNLATEPTFFFGGPGRNRYCP</sequence>
<organism evidence="5 6">
    <name type="scientific">Morella rubra</name>
    <name type="common">Chinese bayberry</name>
    <dbReference type="NCBI Taxonomy" id="262757"/>
    <lineage>
        <taxon>Eukaryota</taxon>
        <taxon>Viridiplantae</taxon>
        <taxon>Streptophyta</taxon>
        <taxon>Embryophyta</taxon>
        <taxon>Tracheophyta</taxon>
        <taxon>Spermatophyta</taxon>
        <taxon>Magnoliopsida</taxon>
        <taxon>eudicotyledons</taxon>
        <taxon>Gunneridae</taxon>
        <taxon>Pentapetalae</taxon>
        <taxon>rosids</taxon>
        <taxon>fabids</taxon>
        <taxon>Fagales</taxon>
        <taxon>Myricaceae</taxon>
        <taxon>Morella</taxon>
    </lineage>
</organism>
<dbReference type="EMBL" id="RXIC02000021">
    <property type="protein sequence ID" value="KAB1219770.1"/>
    <property type="molecule type" value="Genomic_DNA"/>
</dbReference>
<feature type="compositionally biased region" description="Polar residues" evidence="1">
    <location>
        <begin position="148"/>
        <end position="161"/>
    </location>
</feature>
<feature type="domain" description="Neprosin PEP catalytic" evidence="3">
    <location>
        <begin position="173"/>
        <end position="428"/>
    </location>
</feature>
<feature type="chain" id="PRO_5036163186" description="Neprosin PEP catalytic domain-containing protein" evidence="2">
    <location>
        <begin position="28"/>
        <end position="428"/>
    </location>
</feature>
<evidence type="ECO:0000256" key="1">
    <source>
        <dbReference type="SAM" id="MobiDB-lite"/>
    </source>
</evidence>
<reference evidence="5" key="3">
    <citation type="submission" date="2019-09" db="EMBL/GenBank/DDBJ databases">
        <authorList>
            <person name="Gao Z."/>
        </authorList>
    </citation>
    <scope>NUCLEOTIDE SEQUENCE</scope>
    <source>
        <tissue evidence="5">Leaves</tissue>
    </source>
</reference>
<feature type="region of interest" description="Disordered" evidence="1">
    <location>
        <begin position="83"/>
        <end position="161"/>
    </location>
</feature>
<gene>
    <name evidence="4" type="ORF">CJ030_MR3G005779</name>
    <name evidence="5" type="ORF">CJ030_MR3G005784</name>
</gene>
<evidence type="ECO:0000313" key="4">
    <source>
        <dbReference type="EMBL" id="KAB1219770.1"/>
    </source>
</evidence>
<keyword evidence="2" id="KW-0732">Signal</keyword>
<accession>A0A6A1W3T2</accession>
<protein>
    <recommendedName>
        <fullName evidence="3">Neprosin PEP catalytic domain-containing protein</fullName>
    </recommendedName>
</protein>
<reference evidence="5" key="1">
    <citation type="submission" date="2018-07" db="EMBL/GenBank/DDBJ databases">
        <authorList>
            <person name="Gao Z.-S."/>
            <person name="Jia H.-M."/>
            <person name="Jia H.-J."/>
            <person name="Cai Q.-L."/>
            <person name="Wang Y."/>
            <person name="Zhao H.-B."/>
        </authorList>
    </citation>
    <scope>NUCLEOTIDE SEQUENCE</scope>
    <source>
        <tissue evidence="5">Leaves</tissue>
    </source>
</reference>
<dbReference type="Proteomes" id="UP000516437">
    <property type="component" value="Chromosome 3"/>
</dbReference>
<feature type="signal peptide" evidence="2">
    <location>
        <begin position="1"/>
        <end position="27"/>
    </location>
</feature>